<dbReference type="Gene3D" id="3.40.50.720">
    <property type="entry name" value="NAD(P)-binding Rossmann-like Domain"/>
    <property type="match status" value="1"/>
</dbReference>
<protein>
    <recommendedName>
        <fullName evidence="3">Zinc-binding dehydrogenase</fullName>
    </recommendedName>
</protein>
<reference evidence="2" key="1">
    <citation type="journal article" date="2019" name="Int. J. Syst. Evol. Microbiol.">
        <title>The Global Catalogue of Microorganisms (GCM) 10K type strain sequencing project: providing services to taxonomists for standard genome sequencing and annotation.</title>
        <authorList>
            <consortium name="The Broad Institute Genomics Platform"/>
            <consortium name="The Broad Institute Genome Sequencing Center for Infectious Disease"/>
            <person name="Wu L."/>
            <person name="Ma J."/>
        </authorList>
    </citation>
    <scope>NUCLEOTIDE SEQUENCE [LARGE SCALE GENOMIC DNA]</scope>
    <source>
        <strain evidence="2">JCM 17938</strain>
    </source>
</reference>
<comment type="caution">
    <text evidence="1">The sequence shown here is derived from an EMBL/GenBank/DDBJ whole genome shotgun (WGS) entry which is preliminary data.</text>
</comment>
<dbReference type="Gene3D" id="3.90.180.10">
    <property type="entry name" value="Medium-chain alcohol dehydrogenases, catalytic domain"/>
    <property type="match status" value="1"/>
</dbReference>
<evidence type="ECO:0000313" key="1">
    <source>
        <dbReference type="EMBL" id="GAA4612910.1"/>
    </source>
</evidence>
<evidence type="ECO:0000313" key="2">
    <source>
        <dbReference type="Proteomes" id="UP001500212"/>
    </source>
</evidence>
<dbReference type="Proteomes" id="UP001500212">
    <property type="component" value="Unassembled WGS sequence"/>
</dbReference>
<evidence type="ECO:0008006" key="3">
    <source>
        <dbReference type="Google" id="ProtNLM"/>
    </source>
</evidence>
<name>A0ABP8TT07_9ACTN</name>
<gene>
    <name evidence="1" type="ORF">GCM10023195_55630</name>
</gene>
<proteinExistence type="predicted"/>
<accession>A0ABP8TT07</accession>
<dbReference type="Pfam" id="PF13602">
    <property type="entry name" value="ADH_zinc_N_2"/>
    <property type="match status" value="1"/>
</dbReference>
<keyword evidence="2" id="KW-1185">Reference proteome</keyword>
<organism evidence="1 2">
    <name type="scientific">Actinoallomurus liliacearum</name>
    <dbReference type="NCBI Taxonomy" id="1080073"/>
    <lineage>
        <taxon>Bacteria</taxon>
        <taxon>Bacillati</taxon>
        <taxon>Actinomycetota</taxon>
        <taxon>Actinomycetes</taxon>
        <taxon>Streptosporangiales</taxon>
        <taxon>Thermomonosporaceae</taxon>
        <taxon>Actinoallomurus</taxon>
    </lineage>
</organism>
<sequence>MVDYQAAEEKGVKALGTRNAGGAPALRRLADLAASGELVVPIAATYPLAEVKAAYHALAETRPFGRIVLHPQA</sequence>
<dbReference type="EMBL" id="BAABHJ010000022">
    <property type="protein sequence ID" value="GAA4612910.1"/>
    <property type="molecule type" value="Genomic_DNA"/>
</dbReference>